<dbReference type="GO" id="GO:0006338">
    <property type="term" value="P:chromatin remodeling"/>
    <property type="evidence" value="ECO:0007669"/>
    <property type="project" value="InterPro"/>
</dbReference>
<dbReference type="EMBL" id="KL197709">
    <property type="protein sequence ID" value="KDQ64226.1"/>
    <property type="molecule type" value="Genomic_DNA"/>
</dbReference>
<evidence type="ECO:0000313" key="11">
    <source>
        <dbReference type="EMBL" id="KDQ64226.1"/>
    </source>
</evidence>
<dbReference type="PANTHER" id="PTHR12855:SF10">
    <property type="entry name" value="DNA METHYLTRANSFERASE 1-ASSOCIATED PROTEIN 1"/>
    <property type="match status" value="1"/>
</dbReference>
<dbReference type="GO" id="GO:0035267">
    <property type="term" value="C:NuA4 histone acetyltransferase complex"/>
    <property type="evidence" value="ECO:0007669"/>
    <property type="project" value="InterPro"/>
</dbReference>
<dbReference type="STRING" id="933084.A0A067QNK6"/>
<dbReference type="SMART" id="SM00717">
    <property type="entry name" value="SANT"/>
    <property type="match status" value="1"/>
</dbReference>
<dbReference type="FunCoup" id="A0A067QNK6">
    <property type="interactions" value="594"/>
</dbReference>
<evidence type="ECO:0000256" key="6">
    <source>
        <dbReference type="ARBA" id="ARBA00023163"/>
    </source>
</evidence>
<dbReference type="GO" id="GO:0005975">
    <property type="term" value="P:carbohydrate metabolic process"/>
    <property type="evidence" value="ECO:0007669"/>
    <property type="project" value="InterPro"/>
</dbReference>
<dbReference type="FunFam" id="1.10.10.60:FF:000087">
    <property type="entry name" value="DNA methyltransferase 1-associated protein 1"/>
    <property type="match status" value="1"/>
</dbReference>
<evidence type="ECO:0000256" key="5">
    <source>
        <dbReference type="ARBA" id="ARBA00023015"/>
    </source>
</evidence>
<evidence type="ECO:0000256" key="1">
    <source>
        <dbReference type="ARBA" id="ARBA00004123"/>
    </source>
</evidence>
<keyword evidence="6" id="KW-0804">Transcription</keyword>
<dbReference type="InterPro" id="IPR001579">
    <property type="entry name" value="Glyco_hydro_18_chit_AS"/>
</dbReference>
<proteinExistence type="inferred from homology"/>
<dbReference type="HOGENOM" id="CLU_018539_4_1_1"/>
<feature type="region of interest" description="Disordered" evidence="9">
    <location>
        <begin position="1"/>
        <end position="39"/>
    </location>
</feature>
<gene>
    <name evidence="11" type="ORF">JAAARDRAFT_187584</name>
</gene>
<sequence>MAGPSASDVRSILSLPTSVSSTPTPSQPKKSGSTRKPEGISRELYSLIGDSVPTLAVAKPRLKQKPNLSGGGKVKWFVWPSMSKCFETLTGKVSAFDDDREWRAFKNGARQDGLQLNHWIKASTDPNADYSFAKYNIQTNVPTYSQDEYTRLLEDKEWTKEETDYLFGVVREYDSRFFIIHDRYEFPGGPERSLEDLKDRYYSVCRKLIRNRPWAGDETQKAQMISSFQFDKERETTRKKYLNSLSSRTPAQLAEEEALFIEIKRLEQNERKFKKDREDLLRTLMGVESGLDGLNIDEEGPMGSGGPVLGLDGKKKKKGHNAGDWETGSAGPSNVISLGQPVPKKTMARNAAFDALHCIYRMTPPPSATTSTKSAHTIVYLRGLKLPYPKPVALLPKVSAALAELGINSTRLVMPTKDNCEKLEQLMDATLGLIEVKRAVDRVEQEIRVMKLRLGINTGDESGNTSKSGSVAGGDDGGGGGGDAEPQTPMDVDMDEGAQTGNERDADADESASARAQSVVSVRSARGRRQASRRSVSVSSVDTSVPARSTKRQKHK</sequence>
<dbReference type="Gene3D" id="1.10.10.60">
    <property type="entry name" value="Homeodomain-like"/>
    <property type="match status" value="1"/>
</dbReference>
<organism evidence="11 12">
    <name type="scientific">Jaapia argillacea MUCL 33604</name>
    <dbReference type="NCBI Taxonomy" id="933084"/>
    <lineage>
        <taxon>Eukaryota</taxon>
        <taxon>Fungi</taxon>
        <taxon>Dikarya</taxon>
        <taxon>Basidiomycota</taxon>
        <taxon>Agaricomycotina</taxon>
        <taxon>Agaricomycetes</taxon>
        <taxon>Agaricomycetidae</taxon>
        <taxon>Jaapiales</taxon>
        <taxon>Jaapiaceae</taxon>
        <taxon>Jaapia</taxon>
    </lineage>
</organism>
<dbReference type="GO" id="GO:0006281">
    <property type="term" value="P:DNA repair"/>
    <property type="evidence" value="ECO:0007669"/>
    <property type="project" value="InterPro"/>
</dbReference>
<dbReference type="InterPro" id="IPR001005">
    <property type="entry name" value="SANT/Myb"/>
</dbReference>
<protein>
    <recommendedName>
        <fullName evidence="3">SWR1-complex protein 4</fullName>
    </recommendedName>
</protein>
<dbReference type="PANTHER" id="PTHR12855">
    <property type="entry name" value="DNA METHYLTRANSFERASE 1-ASSOCIATED PROTEIN 1 FAMILY MEMBER"/>
    <property type="match status" value="1"/>
</dbReference>
<keyword evidence="4" id="KW-0156">Chromatin regulator</keyword>
<dbReference type="InParanoid" id="A0A067QNK6"/>
<feature type="domain" description="Myb-like" evidence="10">
    <location>
        <begin position="154"/>
        <end position="207"/>
    </location>
</feature>
<dbReference type="InterPro" id="IPR032563">
    <property type="entry name" value="DAMP1_SANT-like"/>
</dbReference>
<dbReference type="GO" id="GO:0004553">
    <property type="term" value="F:hydrolase activity, hydrolyzing O-glycosyl compounds"/>
    <property type="evidence" value="ECO:0007669"/>
    <property type="project" value="InterPro"/>
</dbReference>
<dbReference type="InterPro" id="IPR009057">
    <property type="entry name" value="Homeodomain-like_sf"/>
</dbReference>
<accession>A0A067QNK6</accession>
<keyword evidence="5" id="KW-0805">Transcription regulation</keyword>
<evidence type="ECO:0000256" key="2">
    <source>
        <dbReference type="ARBA" id="ARBA00006918"/>
    </source>
</evidence>
<evidence type="ECO:0000256" key="8">
    <source>
        <dbReference type="ARBA" id="ARBA00025264"/>
    </source>
</evidence>
<evidence type="ECO:0000256" key="4">
    <source>
        <dbReference type="ARBA" id="ARBA00022853"/>
    </source>
</evidence>
<evidence type="ECO:0000256" key="3">
    <source>
        <dbReference type="ARBA" id="ARBA00019132"/>
    </source>
</evidence>
<dbReference type="GO" id="GO:0000812">
    <property type="term" value="C:Swr1 complex"/>
    <property type="evidence" value="ECO:0007669"/>
    <property type="project" value="TreeGrafter"/>
</dbReference>
<feature type="compositionally biased region" description="Gly residues" evidence="9">
    <location>
        <begin position="471"/>
        <end position="483"/>
    </location>
</feature>
<evidence type="ECO:0000259" key="10">
    <source>
        <dbReference type="SMART" id="SM00717"/>
    </source>
</evidence>
<keyword evidence="7" id="KW-0539">Nucleus</keyword>
<dbReference type="PROSITE" id="PS01095">
    <property type="entry name" value="GH18_1"/>
    <property type="match status" value="1"/>
</dbReference>
<dbReference type="SUPFAM" id="SSF46689">
    <property type="entry name" value="Homeodomain-like"/>
    <property type="match status" value="1"/>
</dbReference>
<evidence type="ECO:0000313" key="12">
    <source>
        <dbReference type="Proteomes" id="UP000027265"/>
    </source>
</evidence>
<feature type="region of interest" description="Disordered" evidence="9">
    <location>
        <begin position="457"/>
        <end position="556"/>
    </location>
</feature>
<dbReference type="InterPro" id="IPR027109">
    <property type="entry name" value="Swc4/Dmap1"/>
</dbReference>
<evidence type="ECO:0000256" key="9">
    <source>
        <dbReference type="SAM" id="MobiDB-lite"/>
    </source>
</evidence>
<dbReference type="GO" id="GO:0000122">
    <property type="term" value="P:negative regulation of transcription by RNA polymerase II"/>
    <property type="evidence" value="ECO:0007669"/>
    <property type="project" value="TreeGrafter"/>
</dbReference>
<dbReference type="Pfam" id="PF16282">
    <property type="entry name" value="SANT_DAMP1_like"/>
    <property type="match status" value="1"/>
</dbReference>
<dbReference type="OrthoDB" id="19740at2759"/>
<name>A0A067QNK6_9AGAM</name>
<dbReference type="GO" id="GO:0003714">
    <property type="term" value="F:transcription corepressor activity"/>
    <property type="evidence" value="ECO:0007669"/>
    <property type="project" value="TreeGrafter"/>
</dbReference>
<feature type="region of interest" description="Disordered" evidence="9">
    <location>
        <begin position="295"/>
        <end position="336"/>
    </location>
</feature>
<feature type="compositionally biased region" description="Polar residues" evidence="9">
    <location>
        <begin position="459"/>
        <end position="469"/>
    </location>
</feature>
<feature type="compositionally biased region" description="Low complexity" evidence="9">
    <location>
        <begin position="511"/>
        <end position="524"/>
    </location>
</feature>
<dbReference type="AlphaFoldDB" id="A0A067QNK6"/>
<evidence type="ECO:0000256" key="7">
    <source>
        <dbReference type="ARBA" id="ARBA00023242"/>
    </source>
</evidence>
<comment type="similarity">
    <text evidence="2">Belongs to the SWC4 family.</text>
</comment>
<comment type="function">
    <text evidence="8">Component of the SWR1 complex which mediates the ATP-dependent exchange of histone H2A for the H2A variant HZT1 leading to transcriptional regulation of selected genes by chromatin remodeling. Component of the NuA4 histone acetyltransferase complex which is involved in transcriptional activation of selected genes principally by acetylation of nucleosomal histone H4 and H2A. The NuA4 complex is also involved in DNA repair.</text>
</comment>
<comment type="subcellular location">
    <subcellularLocation>
        <location evidence="1">Nucleus</location>
    </subcellularLocation>
</comment>
<feature type="compositionally biased region" description="Low complexity" evidence="9">
    <location>
        <begin position="11"/>
        <end position="31"/>
    </location>
</feature>
<dbReference type="Proteomes" id="UP000027265">
    <property type="component" value="Unassembled WGS sequence"/>
</dbReference>
<reference evidence="12" key="1">
    <citation type="journal article" date="2014" name="Proc. Natl. Acad. Sci. U.S.A.">
        <title>Extensive sampling of basidiomycete genomes demonstrates inadequacy of the white-rot/brown-rot paradigm for wood decay fungi.</title>
        <authorList>
            <person name="Riley R."/>
            <person name="Salamov A.A."/>
            <person name="Brown D.W."/>
            <person name="Nagy L.G."/>
            <person name="Floudas D."/>
            <person name="Held B.W."/>
            <person name="Levasseur A."/>
            <person name="Lombard V."/>
            <person name="Morin E."/>
            <person name="Otillar R."/>
            <person name="Lindquist E.A."/>
            <person name="Sun H."/>
            <person name="LaButti K.M."/>
            <person name="Schmutz J."/>
            <person name="Jabbour D."/>
            <person name="Luo H."/>
            <person name="Baker S.E."/>
            <person name="Pisabarro A.G."/>
            <person name="Walton J.D."/>
            <person name="Blanchette R.A."/>
            <person name="Henrissat B."/>
            <person name="Martin F."/>
            <person name="Cullen D."/>
            <person name="Hibbett D.S."/>
            <person name="Grigoriev I.V."/>
        </authorList>
    </citation>
    <scope>NUCLEOTIDE SEQUENCE [LARGE SCALE GENOMIC DNA]</scope>
    <source>
        <strain evidence="12">MUCL 33604</strain>
    </source>
</reference>
<keyword evidence="12" id="KW-1185">Reference proteome</keyword>